<dbReference type="Gene3D" id="3.40.50.410">
    <property type="entry name" value="von Willebrand factor, type A domain"/>
    <property type="match status" value="1"/>
</dbReference>
<feature type="transmembrane region" description="Helical" evidence="1">
    <location>
        <begin position="59"/>
        <end position="77"/>
    </location>
</feature>
<reference evidence="3 4" key="1">
    <citation type="journal article" date="2016" name="Nat. Commun.">
        <title>Thousands of microbial genomes shed light on interconnected biogeochemical processes in an aquifer system.</title>
        <authorList>
            <person name="Anantharaman K."/>
            <person name="Brown C.T."/>
            <person name="Hug L.A."/>
            <person name="Sharon I."/>
            <person name="Castelle C.J."/>
            <person name="Probst A.J."/>
            <person name="Thomas B.C."/>
            <person name="Singh A."/>
            <person name="Wilkins M.J."/>
            <person name="Karaoz U."/>
            <person name="Brodie E.L."/>
            <person name="Williams K.H."/>
            <person name="Hubbard S.S."/>
            <person name="Banfield J.F."/>
        </authorList>
    </citation>
    <scope>NUCLEOTIDE SEQUENCE [LARGE SCALE GENOMIC DNA]</scope>
</reference>
<feature type="transmembrane region" description="Helical" evidence="1">
    <location>
        <begin position="325"/>
        <end position="347"/>
    </location>
</feature>
<protein>
    <recommendedName>
        <fullName evidence="2">VWFA domain-containing protein</fullName>
    </recommendedName>
</protein>
<feature type="transmembrane region" description="Helical" evidence="1">
    <location>
        <begin position="20"/>
        <end position="39"/>
    </location>
</feature>
<accession>A0A1F5WUN0</accession>
<dbReference type="Proteomes" id="UP000178425">
    <property type="component" value="Unassembled WGS sequence"/>
</dbReference>
<gene>
    <name evidence="3" type="ORF">A2W54_01305</name>
</gene>
<evidence type="ECO:0000313" key="3">
    <source>
        <dbReference type="EMBL" id="OGF79352.1"/>
    </source>
</evidence>
<evidence type="ECO:0000313" key="4">
    <source>
        <dbReference type="Proteomes" id="UP000178425"/>
    </source>
</evidence>
<keyword evidence="1" id="KW-0812">Transmembrane</keyword>
<dbReference type="InterPro" id="IPR036465">
    <property type="entry name" value="vWFA_dom_sf"/>
</dbReference>
<organism evidence="3 4">
    <name type="scientific">Candidatus Giovannonibacteria bacterium RIFCSPHIGHO2_02_43_13</name>
    <dbReference type="NCBI Taxonomy" id="1798330"/>
    <lineage>
        <taxon>Bacteria</taxon>
        <taxon>Candidatus Giovannoniibacteriota</taxon>
    </lineage>
</organism>
<dbReference type="PROSITE" id="PS50234">
    <property type="entry name" value="VWFA"/>
    <property type="match status" value="1"/>
</dbReference>
<dbReference type="EMBL" id="MFHI01000006">
    <property type="protein sequence ID" value="OGF79352.1"/>
    <property type="molecule type" value="Genomic_DNA"/>
</dbReference>
<name>A0A1F5WUN0_9BACT</name>
<keyword evidence="1" id="KW-0472">Membrane</keyword>
<comment type="caution">
    <text evidence="3">The sequence shown here is derived from an EMBL/GenBank/DDBJ whole genome shotgun (WGS) entry which is preliminary data.</text>
</comment>
<proteinExistence type="predicted"/>
<evidence type="ECO:0000259" key="2">
    <source>
        <dbReference type="PROSITE" id="PS50234"/>
    </source>
</evidence>
<dbReference type="AlphaFoldDB" id="A0A1F5WUN0"/>
<keyword evidence="1" id="KW-1133">Transmembrane helix</keyword>
<evidence type="ECO:0000256" key="1">
    <source>
        <dbReference type="SAM" id="Phobius"/>
    </source>
</evidence>
<dbReference type="SUPFAM" id="SSF53300">
    <property type="entry name" value="vWA-like"/>
    <property type="match status" value="1"/>
</dbReference>
<dbReference type="InterPro" id="IPR002035">
    <property type="entry name" value="VWF_A"/>
</dbReference>
<sequence length="353" mass="39584">MLEIHYYGGGMAELLFRYPYVLNGLYFLPILLFLAFRHIARNAKLLPIIDGRPAKLRNFFQAIFAITAAASFIVALAEPFGVDKFKKPVWKGEVVDFVIDLSLSQNANDVKPSRLEVSKMAILEAADVFNKEGIATLCLAFFTVSFNRLLECTPDIDNFKSIVQRLDTALAGNMGGTNLLSAIPADYGMIREEVVPKNSRITLFLITDGGKEMFRDKLTGAVIASELDWKEDELRKKVVELSKSGIRVIPIGIGGTKPAPVIVDGETYYAMLDEKIIKKIASWSGSPERYFIMRDGADFGKWISDQILMNREVDYYRDESKETDLWRYPLLLGIFLASVAFGALGVVRKLVVW</sequence>
<feature type="domain" description="VWFA" evidence="2">
    <location>
        <begin position="94"/>
        <end position="307"/>
    </location>
</feature>